<dbReference type="Proteomes" id="UP000004625">
    <property type="component" value="Unassembled WGS sequence"/>
</dbReference>
<dbReference type="PANTHER" id="PTHR47816">
    <property type="entry name" value="RIBOSOMAL RNA SMALL SUBUNIT METHYLTRANSFERASE C"/>
    <property type="match status" value="1"/>
</dbReference>
<organism evidence="4 5">
    <name type="scientific">Lentilactobacillus parafarraginis F0439</name>
    <dbReference type="NCBI Taxonomy" id="797515"/>
    <lineage>
        <taxon>Bacteria</taxon>
        <taxon>Bacillati</taxon>
        <taxon>Bacillota</taxon>
        <taxon>Bacilli</taxon>
        <taxon>Lactobacillales</taxon>
        <taxon>Lactobacillaceae</taxon>
        <taxon>Lentilactobacillus</taxon>
    </lineage>
</organism>
<keyword evidence="5" id="KW-1185">Reference proteome</keyword>
<dbReference type="GO" id="GO:0008757">
    <property type="term" value="F:S-adenosylmethionine-dependent methyltransferase activity"/>
    <property type="evidence" value="ECO:0007669"/>
    <property type="project" value="InterPro"/>
</dbReference>
<dbReference type="Gene3D" id="3.40.50.150">
    <property type="entry name" value="Vaccinia Virus protein VP39"/>
    <property type="match status" value="1"/>
</dbReference>
<accession>G9ZRE3</accession>
<evidence type="ECO:0000313" key="5">
    <source>
        <dbReference type="Proteomes" id="UP000004625"/>
    </source>
</evidence>
<dbReference type="HOGENOM" id="CLU_018398_7_1_9"/>
<dbReference type="PATRIC" id="fig|797515.3.peg.2079"/>
<dbReference type="GO" id="GO:0032259">
    <property type="term" value="P:methylation"/>
    <property type="evidence" value="ECO:0007669"/>
    <property type="project" value="UniProtKB-KW"/>
</dbReference>
<protein>
    <submittedName>
        <fullName evidence="4">Methyltransferase small domain protein</fullName>
    </submittedName>
</protein>
<dbReference type="SUPFAM" id="SSF53335">
    <property type="entry name" value="S-adenosyl-L-methionine-dependent methyltransferases"/>
    <property type="match status" value="1"/>
</dbReference>
<sequence length="233" mass="25607">MTQDIVIKNGFATKYGLSAFNPVLRRLFMTNDQFYYSEHPDVTSDPITWEYTLLGHNFVFTSDNGVFSKHRVDYGSRVLLENFRTSRLPAGKILDMGTGYGPIGLAIAKILPERTIDMVDVNEIALALAKKNAVANRIKNVSIFSSNVYEAVEGNYAAVVTNPPVRAGKKVVDAMITGALPHLVVEGTLTVVLQKKQGAPSAKKLMTQLFGNCQILKRDKGYYILESTKTGAA</sequence>
<dbReference type="eggNOG" id="COG2813">
    <property type="taxonomic scope" value="Bacteria"/>
</dbReference>
<keyword evidence="1 4" id="KW-0489">Methyltransferase</keyword>
<dbReference type="InterPro" id="IPR046977">
    <property type="entry name" value="RsmC/RlmG"/>
</dbReference>
<comment type="caution">
    <text evidence="4">The sequence shown here is derived from an EMBL/GenBank/DDBJ whole genome shotgun (WGS) entry which is preliminary data.</text>
</comment>
<dbReference type="AlphaFoldDB" id="G9ZRE3"/>
<dbReference type="STRING" id="797515.HMPREF9103_02304"/>
<evidence type="ECO:0000256" key="2">
    <source>
        <dbReference type="ARBA" id="ARBA00022679"/>
    </source>
</evidence>
<dbReference type="InterPro" id="IPR029063">
    <property type="entry name" value="SAM-dependent_MTases_sf"/>
</dbReference>
<proteinExistence type="predicted"/>
<dbReference type="Pfam" id="PF05175">
    <property type="entry name" value="MTS"/>
    <property type="match status" value="1"/>
</dbReference>
<dbReference type="PANTHER" id="PTHR47816:SF4">
    <property type="entry name" value="RIBOSOMAL RNA SMALL SUBUNIT METHYLTRANSFERASE C"/>
    <property type="match status" value="1"/>
</dbReference>
<dbReference type="CDD" id="cd02440">
    <property type="entry name" value="AdoMet_MTases"/>
    <property type="match status" value="1"/>
</dbReference>
<evidence type="ECO:0000313" key="4">
    <source>
        <dbReference type="EMBL" id="EHL96644.1"/>
    </source>
</evidence>
<gene>
    <name evidence="4" type="ORF">HMPREF9103_02304</name>
</gene>
<dbReference type="InterPro" id="IPR007848">
    <property type="entry name" value="Small_mtfrase_dom"/>
</dbReference>
<dbReference type="EMBL" id="AGEY01000174">
    <property type="protein sequence ID" value="EHL96644.1"/>
    <property type="molecule type" value="Genomic_DNA"/>
</dbReference>
<evidence type="ECO:0000259" key="3">
    <source>
        <dbReference type="Pfam" id="PF05175"/>
    </source>
</evidence>
<feature type="domain" description="Methyltransferase small" evidence="3">
    <location>
        <begin position="59"/>
        <end position="225"/>
    </location>
</feature>
<name>G9ZRE3_9LACO</name>
<keyword evidence="2 4" id="KW-0808">Transferase</keyword>
<evidence type="ECO:0000256" key="1">
    <source>
        <dbReference type="ARBA" id="ARBA00022603"/>
    </source>
</evidence>
<reference evidence="4 5" key="1">
    <citation type="submission" date="2011-09" db="EMBL/GenBank/DDBJ databases">
        <authorList>
            <person name="Weinstock G."/>
            <person name="Sodergren E."/>
            <person name="Clifton S."/>
            <person name="Fulton L."/>
            <person name="Fulton B."/>
            <person name="Courtney L."/>
            <person name="Fronick C."/>
            <person name="Harrison M."/>
            <person name="Strong C."/>
            <person name="Farmer C."/>
            <person name="Delahaunty K."/>
            <person name="Markovic C."/>
            <person name="Hall O."/>
            <person name="Minx P."/>
            <person name="Tomlinson C."/>
            <person name="Mitreva M."/>
            <person name="Hou S."/>
            <person name="Chen J."/>
            <person name="Wollam A."/>
            <person name="Pepin K.H."/>
            <person name="Johnson M."/>
            <person name="Bhonagiri V."/>
            <person name="Zhang X."/>
            <person name="Suruliraj S."/>
            <person name="Warren W."/>
            <person name="Chinwalla A."/>
            <person name="Mardis E.R."/>
            <person name="Wilson R.K."/>
        </authorList>
    </citation>
    <scope>NUCLEOTIDE SEQUENCE [LARGE SCALE GENOMIC DNA]</scope>
    <source>
        <strain evidence="4 5">F0439</strain>
    </source>
</reference>